<feature type="region of interest" description="Disordered" evidence="1">
    <location>
        <begin position="123"/>
        <end position="163"/>
    </location>
</feature>
<organism evidence="2 3">
    <name type="scientific">Helicocarpus griseus UAMH5409</name>
    <dbReference type="NCBI Taxonomy" id="1447875"/>
    <lineage>
        <taxon>Eukaryota</taxon>
        <taxon>Fungi</taxon>
        <taxon>Dikarya</taxon>
        <taxon>Ascomycota</taxon>
        <taxon>Pezizomycotina</taxon>
        <taxon>Eurotiomycetes</taxon>
        <taxon>Eurotiomycetidae</taxon>
        <taxon>Onygenales</taxon>
        <taxon>Ajellomycetaceae</taxon>
        <taxon>Helicocarpus</taxon>
    </lineage>
</organism>
<gene>
    <name evidence="2" type="ORF">AJ79_10023</name>
</gene>
<dbReference type="AlphaFoldDB" id="A0A2B7W7L0"/>
<dbReference type="EMBL" id="PDNB01000339">
    <property type="protein sequence ID" value="PGG95503.1"/>
    <property type="molecule type" value="Genomic_DNA"/>
</dbReference>
<feature type="compositionally biased region" description="Low complexity" evidence="1">
    <location>
        <begin position="196"/>
        <end position="207"/>
    </location>
</feature>
<proteinExistence type="predicted"/>
<feature type="region of interest" description="Disordered" evidence="1">
    <location>
        <begin position="1"/>
        <end position="99"/>
    </location>
</feature>
<name>A0A2B7W7L0_9EURO</name>
<reference evidence="2 3" key="1">
    <citation type="submission" date="2017-10" db="EMBL/GenBank/DDBJ databases">
        <title>Comparative genomics in systemic dimorphic fungi from Ajellomycetaceae.</title>
        <authorList>
            <person name="Munoz J.F."/>
            <person name="Mcewen J.G."/>
            <person name="Clay O.K."/>
            <person name="Cuomo C.A."/>
        </authorList>
    </citation>
    <scope>NUCLEOTIDE SEQUENCE [LARGE SCALE GENOMIC DNA]</scope>
    <source>
        <strain evidence="2 3">UAMH5409</strain>
    </source>
</reference>
<comment type="caution">
    <text evidence="2">The sequence shown here is derived from an EMBL/GenBank/DDBJ whole genome shotgun (WGS) entry which is preliminary data.</text>
</comment>
<accession>A0A2B7W7L0</accession>
<evidence type="ECO:0000313" key="2">
    <source>
        <dbReference type="EMBL" id="PGG95503.1"/>
    </source>
</evidence>
<dbReference type="OrthoDB" id="5359669at2759"/>
<feature type="region of interest" description="Disordered" evidence="1">
    <location>
        <begin position="181"/>
        <end position="208"/>
    </location>
</feature>
<sequence length="361" mass="39077">MGPTIFDNLSDGPAVVLPPQHPHPFPHFSHSSPMNINNPFSSKSSWKPAPSSSSSAPTLNPSRKRSRDDYSASIEDEPHDTTTVTAPPPAPPVEEEPIYGEGMVLLNPRSGMVISAESQTGTWYEEKAETTASSAPPIAVPTSSSSSNNQPDLPSRKSQRLDATASGWDDITAAAIQAKLQSSTHEDSYRPTKQASSSSLASSSFNSQEPHVDDFTHMLGISWQRVSRTDDDVAAAVRGWERYIQNHFADHIQEAEILLKHRGLTAYLVAGRPSATSSNTVFYLFSEDLTEARLVGNSWEACLRNLRSSPIEYESGSQVLRAAERTPERVVEDKGVLIGSVGVDGENGVVMGDAMGMDIDQ</sequence>
<protein>
    <submittedName>
        <fullName evidence="2">Uncharacterized protein</fullName>
    </submittedName>
</protein>
<evidence type="ECO:0000256" key="1">
    <source>
        <dbReference type="SAM" id="MobiDB-lite"/>
    </source>
</evidence>
<feature type="compositionally biased region" description="Polar residues" evidence="1">
    <location>
        <begin position="141"/>
        <end position="152"/>
    </location>
</feature>
<feature type="compositionally biased region" description="Low complexity" evidence="1">
    <location>
        <begin position="41"/>
        <end position="57"/>
    </location>
</feature>
<dbReference type="Proteomes" id="UP000223968">
    <property type="component" value="Unassembled WGS sequence"/>
</dbReference>
<keyword evidence="3" id="KW-1185">Reference proteome</keyword>
<evidence type="ECO:0000313" key="3">
    <source>
        <dbReference type="Proteomes" id="UP000223968"/>
    </source>
</evidence>